<dbReference type="Proteomes" id="UP000007796">
    <property type="component" value="Unassembled WGS sequence"/>
</dbReference>
<dbReference type="GO" id="GO:0016020">
    <property type="term" value="C:membrane"/>
    <property type="evidence" value="ECO:0007669"/>
    <property type="project" value="UniProtKB-SubCell"/>
</dbReference>
<name>F0XLZ8_GROCL</name>
<feature type="compositionally biased region" description="Polar residues" evidence="5">
    <location>
        <begin position="210"/>
        <end position="219"/>
    </location>
</feature>
<protein>
    <recommendedName>
        <fullName evidence="6">Ubiquitin-like domain-containing protein</fullName>
    </recommendedName>
</protein>
<organism evidence="8">
    <name type="scientific">Grosmannia clavigera (strain kw1407 / UAMH 11150)</name>
    <name type="common">Blue stain fungus</name>
    <name type="synonym">Graphiocladiella clavigera</name>
    <dbReference type="NCBI Taxonomy" id="655863"/>
    <lineage>
        <taxon>Eukaryota</taxon>
        <taxon>Fungi</taxon>
        <taxon>Dikarya</taxon>
        <taxon>Ascomycota</taxon>
        <taxon>Pezizomycotina</taxon>
        <taxon>Sordariomycetes</taxon>
        <taxon>Sordariomycetidae</taxon>
        <taxon>Ophiostomatales</taxon>
        <taxon>Ophiostomataceae</taxon>
        <taxon>Leptographium</taxon>
    </lineage>
</organism>
<dbReference type="RefSeq" id="XP_014170518.1">
    <property type="nucleotide sequence ID" value="XM_014315043.1"/>
</dbReference>
<dbReference type="InterPro" id="IPR000626">
    <property type="entry name" value="Ubiquitin-like_dom"/>
</dbReference>
<accession>F0XLZ8</accession>
<reference evidence="7 8" key="1">
    <citation type="journal article" date="2011" name="Proc. Natl. Acad. Sci. U.S.A.">
        <title>Genome and transcriptome analyses of the mountain pine beetle-fungal symbiont Grosmannia clavigera, a lodgepole pine pathogen.</title>
        <authorList>
            <person name="DiGuistini S."/>
            <person name="Wang Y."/>
            <person name="Liao N.Y."/>
            <person name="Taylor G."/>
            <person name="Tanguay P."/>
            <person name="Feau N."/>
            <person name="Henrissat B."/>
            <person name="Chan S.K."/>
            <person name="Hesse-Orce U."/>
            <person name="Alamouti S.M."/>
            <person name="Tsui C.K.M."/>
            <person name="Docking R.T."/>
            <person name="Levasseur A."/>
            <person name="Haridas S."/>
            <person name="Robertson G."/>
            <person name="Birol I."/>
            <person name="Holt R.A."/>
            <person name="Marra M.A."/>
            <person name="Hamelin R.C."/>
            <person name="Hirst M."/>
            <person name="Jones S.J.M."/>
            <person name="Bohlmann J."/>
            <person name="Breuil C."/>
        </authorList>
    </citation>
    <scope>NUCLEOTIDE SEQUENCE [LARGE SCALE GENOMIC DNA]</scope>
    <source>
        <strain evidence="8">kw1407 / UAMH 11150</strain>
    </source>
</reference>
<evidence type="ECO:0000256" key="2">
    <source>
        <dbReference type="ARBA" id="ARBA00022692"/>
    </source>
</evidence>
<feature type="region of interest" description="Disordered" evidence="5">
    <location>
        <begin position="515"/>
        <end position="561"/>
    </location>
</feature>
<dbReference type="InterPro" id="IPR039751">
    <property type="entry name" value="HERPUD1/2"/>
</dbReference>
<dbReference type="eggNOG" id="ENOG502SAFQ">
    <property type="taxonomic scope" value="Eukaryota"/>
</dbReference>
<feature type="compositionally biased region" description="Low complexity" evidence="5">
    <location>
        <begin position="515"/>
        <end position="532"/>
    </location>
</feature>
<dbReference type="HOGENOM" id="CLU_019096_1_0_1"/>
<dbReference type="STRING" id="655863.F0XLZ8"/>
<keyword evidence="3" id="KW-1133">Transmembrane helix</keyword>
<dbReference type="CDD" id="cd17039">
    <property type="entry name" value="Ubl_ubiquitin_like"/>
    <property type="match status" value="1"/>
</dbReference>
<keyword evidence="8" id="KW-1185">Reference proteome</keyword>
<dbReference type="PROSITE" id="PS50053">
    <property type="entry name" value="UBIQUITIN_2"/>
    <property type="match status" value="1"/>
</dbReference>
<dbReference type="InterPro" id="IPR029071">
    <property type="entry name" value="Ubiquitin-like_domsf"/>
</dbReference>
<evidence type="ECO:0000313" key="7">
    <source>
        <dbReference type="EMBL" id="EFX01036.1"/>
    </source>
</evidence>
<dbReference type="EMBL" id="GL629794">
    <property type="protein sequence ID" value="EFX01036.1"/>
    <property type="molecule type" value="Genomic_DNA"/>
</dbReference>
<feature type="compositionally biased region" description="Low complexity" evidence="5">
    <location>
        <begin position="112"/>
        <end position="135"/>
    </location>
</feature>
<feature type="region of interest" description="Disordered" evidence="5">
    <location>
        <begin position="108"/>
        <end position="135"/>
    </location>
</feature>
<feature type="region of interest" description="Disordered" evidence="5">
    <location>
        <begin position="1"/>
        <end position="21"/>
    </location>
</feature>
<evidence type="ECO:0000256" key="4">
    <source>
        <dbReference type="ARBA" id="ARBA00023136"/>
    </source>
</evidence>
<evidence type="ECO:0000256" key="5">
    <source>
        <dbReference type="SAM" id="MobiDB-lite"/>
    </source>
</evidence>
<feature type="region of interest" description="Disordered" evidence="5">
    <location>
        <begin position="191"/>
        <end position="234"/>
    </location>
</feature>
<dbReference type="SUPFAM" id="SSF54236">
    <property type="entry name" value="Ubiquitin-like"/>
    <property type="match status" value="1"/>
</dbReference>
<comment type="subcellular location">
    <subcellularLocation>
        <location evidence="1">Membrane</location>
    </subcellularLocation>
</comment>
<dbReference type="GO" id="GO:0030968">
    <property type="term" value="P:endoplasmic reticulum unfolded protein response"/>
    <property type="evidence" value="ECO:0007669"/>
    <property type="project" value="TreeGrafter"/>
</dbReference>
<evidence type="ECO:0000256" key="3">
    <source>
        <dbReference type="ARBA" id="ARBA00022989"/>
    </source>
</evidence>
<proteinExistence type="predicted"/>
<keyword evidence="2" id="KW-0812">Transmembrane</keyword>
<gene>
    <name evidence="7" type="ORF">CMQ_5978</name>
</gene>
<dbReference type="PANTHER" id="PTHR12943:SF27">
    <property type="entry name" value="HOMOCYSTEINE-INDUCED ENDOPLASMIC RETICULUM PROTEIN, ISOFORM A"/>
    <property type="match status" value="1"/>
</dbReference>
<evidence type="ECO:0000313" key="8">
    <source>
        <dbReference type="Proteomes" id="UP000007796"/>
    </source>
</evidence>
<feature type="domain" description="Ubiquitin-like" evidence="6">
    <location>
        <begin position="21"/>
        <end position="88"/>
    </location>
</feature>
<sequence length="561" mass="58014">MVESAAPAAVPADPTEKSAEQTVDLRLISPSWETADSPLLAGLSASTTIGQLKERVQEEVTTRGRSWQGMRLIHRGRVLEGDARTLADVFGPNPEPGALAVHLVLRDPGSNSTAQPASTMPTAPSSQAAATAPPTATIPRLSHQQHVANQAQAQAQAAAVAAAAATAAATANARWMHHFSALNNMQQGVPMPAPTPSQQRWSPGMPGQPVHNTAPTAHGQTAGGHPSQEQGQPSAAEVAGLFTTTNVTVQNAGGRNTVTYSTTTNLPARAAAPQPQEAYILSSPAGPRALLVHGDAELYLARNASAPAASNQGTGTLSSGETWGAHMRINNPGAGMLAAMVPHIWLVARLLLFVWWFTSPDASWTRWSMVILLATAMFVANTGMLDGAANHVWEPIRRHLDGLVPAVNVGRAPGANVNEPAGGQQAAAVVPGNNGGGAGGEPNPAQMAARLVGQQRQANGDWLMEQIRRAERVGIMFLASLAPGVAERHVALVEQRQAEAERQRQAERDAAEAAAAAAVAEAETEAAAAAEGADVEEAEVTGDSTGMDGIAATPEVTTAAE</sequence>
<evidence type="ECO:0000259" key="6">
    <source>
        <dbReference type="PROSITE" id="PS50053"/>
    </source>
</evidence>
<dbReference type="InParanoid" id="F0XLZ8"/>
<evidence type="ECO:0000256" key="1">
    <source>
        <dbReference type="ARBA" id="ARBA00004370"/>
    </source>
</evidence>
<dbReference type="Gene3D" id="3.10.20.90">
    <property type="entry name" value="Phosphatidylinositol 3-kinase Catalytic Subunit, Chain A, domain 1"/>
    <property type="match status" value="1"/>
</dbReference>
<keyword evidence="4" id="KW-0472">Membrane</keyword>
<dbReference type="AlphaFoldDB" id="F0XLZ8"/>
<dbReference type="PANTHER" id="PTHR12943">
    <property type="entry name" value="HOMOCYSTEINE-RESPONSIVE ENDOPLASMIC RETICULUM-RESIDENT UNIQUITIN-LIKE DOMAIN HERPUD PROTEIN FAMILY MEMBER"/>
    <property type="match status" value="1"/>
</dbReference>
<dbReference type="GeneID" id="25979359"/>
<dbReference type="OrthoDB" id="21589at2759"/>